<evidence type="ECO:0000256" key="1">
    <source>
        <dbReference type="SAM" id="SignalP"/>
    </source>
</evidence>
<keyword evidence="3" id="KW-1185">Reference proteome</keyword>
<gene>
    <name evidence="2" type="ORF">CELE_F36A4.5</name>
    <name evidence="2 4" type="ORF">F36A4.5</name>
</gene>
<dbReference type="AGR" id="WB:WBGene00018084"/>
<dbReference type="GeneID" id="185342"/>
<reference evidence="2 3" key="1">
    <citation type="journal article" date="1998" name="Science">
        <title>Genome sequence of the nematode C. elegans: a platform for investigating biology.</title>
        <authorList>
            <consortium name="The C. elegans sequencing consortium"/>
            <person name="Sulson J.E."/>
            <person name="Waterston R."/>
        </authorList>
    </citation>
    <scope>NUCLEOTIDE SEQUENCE [LARGE SCALE GENOMIC DNA]</scope>
    <source>
        <strain evidence="2 3">Bristol N2</strain>
    </source>
</reference>
<dbReference type="AlphaFoldDB" id="Q20092"/>
<organism evidence="2 3">
    <name type="scientific">Caenorhabditis elegans</name>
    <dbReference type="NCBI Taxonomy" id="6239"/>
    <lineage>
        <taxon>Eukaryota</taxon>
        <taxon>Metazoa</taxon>
        <taxon>Ecdysozoa</taxon>
        <taxon>Nematoda</taxon>
        <taxon>Chromadorea</taxon>
        <taxon>Rhabditida</taxon>
        <taxon>Rhabditina</taxon>
        <taxon>Rhabditomorpha</taxon>
        <taxon>Rhabditoidea</taxon>
        <taxon>Rhabditidae</taxon>
        <taxon>Peloderinae</taxon>
        <taxon>Caenorhabditis</taxon>
    </lineage>
</organism>
<evidence type="ECO:0000313" key="4">
    <source>
        <dbReference type="WormBase" id="F36A4.5a"/>
    </source>
</evidence>
<dbReference type="RefSeq" id="NP_500525.2">
    <property type="nucleotide sequence ID" value="NM_068124.3"/>
</dbReference>
<keyword evidence="1" id="KW-0732">Signal</keyword>
<dbReference type="InParanoid" id="Q20092"/>
<evidence type="ECO:0000313" key="3">
    <source>
        <dbReference type="Proteomes" id="UP000001940"/>
    </source>
</evidence>
<name>Q20092_CAEEL</name>
<dbReference type="Proteomes" id="UP000001940">
    <property type="component" value="Chromosome IV"/>
</dbReference>
<protein>
    <submittedName>
        <fullName evidence="2">MBL fold metallo-hydrolase</fullName>
    </submittedName>
</protein>
<dbReference type="UCSC" id="F36A4.5">
    <property type="organism name" value="c. elegans"/>
</dbReference>
<evidence type="ECO:0000313" key="2">
    <source>
        <dbReference type="EMBL" id="CCD69530.1"/>
    </source>
</evidence>
<dbReference type="PhylomeDB" id="Q20092"/>
<dbReference type="CTD" id="185342"/>
<dbReference type="WormBase" id="F36A4.5a">
    <property type="protein sequence ID" value="CE44728"/>
    <property type="gene ID" value="WBGene00018084"/>
</dbReference>
<dbReference type="Pfam" id="PF05912">
    <property type="entry name" value="DUF870"/>
    <property type="match status" value="1"/>
</dbReference>
<accession>Q20092</accession>
<dbReference type="HOGENOM" id="CLU_2252466_0_0_1"/>
<dbReference type="PaxDb" id="6239-F36A4.5a"/>
<dbReference type="ExpressionAtlas" id="Q20092">
    <property type="expression patterns" value="baseline and differential"/>
</dbReference>
<dbReference type="Bgee" id="WBGene00018084">
    <property type="expression patterns" value="Expressed in embryo and 2 other cell types or tissues"/>
</dbReference>
<dbReference type="EMBL" id="BX284604">
    <property type="protein sequence ID" value="CCD69530.1"/>
    <property type="molecule type" value="Genomic_DNA"/>
</dbReference>
<feature type="chain" id="PRO_5004199242" evidence="1">
    <location>
        <begin position="17"/>
        <end position="118"/>
    </location>
</feature>
<dbReference type="InterPro" id="IPR008588">
    <property type="entry name" value="DUF870_CAE_spp"/>
</dbReference>
<sequence length="118" mass="13492">MYLPIVLILLCSLVNSDPVNIELNIAQFHCPIPNKHWCGELFLYEVDNLTGHDLHRQQQFCLSEGARTLKYSLEPEGDFRRLTTSSPMLSIIIAPRTETLIVCNLSNQQPLVDLERDI</sequence>
<proteinExistence type="predicted"/>
<feature type="signal peptide" evidence="1">
    <location>
        <begin position="1"/>
        <end position="16"/>
    </location>
</feature>